<dbReference type="Proteomes" id="UP000184782">
    <property type="component" value="Unassembled WGS sequence"/>
</dbReference>
<dbReference type="OrthoDB" id="9812349at2"/>
<evidence type="ECO:0000256" key="1">
    <source>
        <dbReference type="SAM" id="Phobius"/>
    </source>
</evidence>
<dbReference type="PANTHER" id="PTHR34980:SF3">
    <property type="entry name" value="BLR8105 PROTEIN"/>
    <property type="match status" value="1"/>
</dbReference>
<proteinExistence type="predicted"/>
<protein>
    <submittedName>
        <fullName evidence="2">Uncharacterized membrane protein YhaH, DUF805 family</fullName>
    </submittedName>
</protein>
<dbReference type="PANTHER" id="PTHR34980">
    <property type="entry name" value="INNER MEMBRANE PROTEIN-RELATED-RELATED"/>
    <property type="match status" value="1"/>
</dbReference>
<sequence length="118" mass="13479">MFQNVFSTEGRIRRTEFALSILIHVAAVFFTVFLAVITKIDFFFIITALVWFAGIIFRVIQGAKRCHDIGVSGWFQFIPFFIIAMAFVDSNRGSNKYGDNPKGTGNYYTIDEIGQKNY</sequence>
<evidence type="ECO:0000313" key="2">
    <source>
        <dbReference type="EMBL" id="SIO40111.1"/>
    </source>
</evidence>
<feature type="transmembrane region" description="Helical" evidence="1">
    <location>
        <begin position="42"/>
        <end position="60"/>
    </location>
</feature>
<reference evidence="3" key="1">
    <citation type="submission" date="2016-12" db="EMBL/GenBank/DDBJ databases">
        <authorList>
            <person name="Varghese N."/>
            <person name="Submissions S."/>
        </authorList>
    </citation>
    <scope>NUCLEOTIDE SEQUENCE [LARGE SCALE GENOMIC DNA]</scope>
    <source>
        <strain evidence="3">DSM 16779</strain>
    </source>
</reference>
<dbReference type="Pfam" id="PF05656">
    <property type="entry name" value="DUF805"/>
    <property type="match status" value="1"/>
</dbReference>
<evidence type="ECO:0000313" key="3">
    <source>
        <dbReference type="Proteomes" id="UP000184782"/>
    </source>
</evidence>
<gene>
    <name evidence="2" type="ORF">SAMN05421769_4164</name>
</gene>
<dbReference type="InterPro" id="IPR008523">
    <property type="entry name" value="DUF805"/>
</dbReference>
<feature type="transmembrane region" description="Helical" evidence="1">
    <location>
        <begin position="69"/>
        <end position="88"/>
    </location>
</feature>
<organism evidence="2 3">
    <name type="scientific">Chryseobacterium scophthalmum</name>
    <dbReference type="NCBI Taxonomy" id="59733"/>
    <lineage>
        <taxon>Bacteria</taxon>
        <taxon>Pseudomonadati</taxon>
        <taxon>Bacteroidota</taxon>
        <taxon>Flavobacteriia</taxon>
        <taxon>Flavobacteriales</taxon>
        <taxon>Weeksellaceae</taxon>
        <taxon>Chryseobacterium group</taxon>
        <taxon>Chryseobacterium</taxon>
    </lineage>
</organism>
<name>A0A1N6J797_9FLAO</name>
<keyword evidence="1" id="KW-1133">Transmembrane helix</keyword>
<keyword evidence="3" id="KW-1185">Reference proteome</keyword>
<dbReference type="EMBL" id="FSRQ01000007">
    <property type="protein sequence ID" value="SIO40111.1"/>
    <property type="molecule type" value="Genomic_DNA"/>
</dbReference>
<dbReference type="AlphaFoldDB" id="A0A1N6J797"/>
<feature type="transmembrane region" description="Helical" evidence="1">
    <location>
        <begin position="17"/>
        <end position="36"/>
    </location>
</feature>
<keyword evidence="1" id="KW-0472">Membrane</keyword>
<keyword evidence="1" id="KW-0812">Transmembrane</keyword>
<dbReference type="RefSeq" id="WP_074232311.1">
    <property type="nucleotide sequence ID" value="NZ_FSRQ01000007.1"/>
</dbReference>
<accession>A0A1N6J797</accession>
<dbReference type="GO" id="GO:0005886">
    <property type="term" value="C:plasma membrane"/>
    <property type="evidence" value="ECO:0007669"/>
    <property type="project" value="TreeGrafter"/>
</dbReference>
<dbReference type="STRING" id="59733.SAMN05421769_4164"/>